<evidence type="ECO:0000313" key="9">
    <source>
        <dbReference type="EMBL" id="KAJ6217274.1"/>
    </source>
</evidence>
<dbReference type="PROSITE" id="PS50850">
    <property type="entry name" value="MFS"/>
    <property type="match status" value="1"/>
</dbReference>
<dbReference type="AlphaFoldDB" id="A0A9Q0M1E1"/>
<evidence type="ECO:0000256" key="4">
    <source>
        <dbReference type="ARBA" id="ARBA00022989"/>
    </source>
</evidence>
<keyword evidence="5 7" id="KW-0472">Membrane</keyword>
<dbReference type="Pfam" id="PF07690">
    <property type="entry name" value="MFS_1"/>
    <property type="match status" value="1"/>
</dbReference>
<evidence type="ECO:0000256" key="1">
    <source>
        <dbReference type="ARBA" id="ARBA00004141"/>
    </source>
</evidence>
<dbReference type="GO" id="GO:0022857">
    <property type="term" value="F:transmembrane transporter activity"/>
    <property type="evidence" value="ECO:0007669"/>
    <property type="project" value="InterPro"/>
</dbReference>
<feature type="transmembrane region" description="Helical" evidence="7">
    <location>
        <begin position="379"/>
        <end position="403"/>
    </location>
</feature>
<evidence type="ECO:0000256" key="7">
    <source>
        <dbReference type="SAM" id="Phobius"/>
    </source>
</evidence>
<sequence>METEKIAQVDPSSTSIDSLLNDEEDQQNGVGLLESSQLTETTSSSIVTEPTNASLTPFQTKFIIVLLVICNFMIANGVSLQGPFYPKEAENKGATPIIYSSIFAIYELVMLITSFIFGNLVECYRPNLMSGIGLTITGVSTTIFGLMTYLHSHLYFIVSSFTLRIIESLGATAFATSSYSFISVCFPDRTATMFAMMETFFGLGVITGPVLGGFLYDLGGFFVPFASTGSVMTICGLIMISRPVGSLFAHGKQIGERQTTVKNDGSTSRKNLSNDVPDFDDLLVPINEPLEENETETLEKITLGLFLSSPIVLIDSFIIITAITLMGFNSATLEPFLRHENITSNTLCTSLAFVAIGASYAFTAILWGKACDRYPENLLYFAIVGSIMTTIGLVLIGPLPFLYESIKPNLWIVMGCMVLFGIGTAAKQVAGYTHALNYTIQRRKFPPNQQTYGYISGMFFSCLSFGGFVGPIIGGLLVENWNYQYATLAMMIIELLVLLVLIVLLTCCATFRLQNNLRS</sequence>
<dbReference type="OMA" id="TIIMSEF"/>
<feature type="transmembrane region" description="Helical" evidence="7">
    <location>
        <begin position="485"/>
        <end position="511"/>
    </location>
</feature>
<evidence type="ECO:0000256" key="2">
    <source>
        <dbReference type="ARBA" id="ARBA00022448"/>
    </source>
</evidence>
<dbReference type="PANTHER" id="PTHR23506">
    <property type="entry name" value="GH10249P"/>
    <property type="match status" value="1"/>
</dbReference>
<dbReference type="InterPro" id="IPR036259">
    <property type="entry name" value="MFS_trans_sf"/>
</dbReference>
<evidence type="ECO:0000313" key="10">
    <source>
        <dbReference type="Proteomes" id="UP001142055"/>
    </source>
</evidence>
<feature type="transmembrane region" description="Helical" evidence="7">
    <location>
        <begin position="156"/>
        <end position="182"/>
    </location>
</feature>
<feature type="transmembrane region" description="Helical" evidence="7">
    <location>
        <begin position="303"/>
        <end position="327"/>
    </location>
</feature>
<dbReference type="InterPro" id="IPR020846">
    <property type="entry name" value="MFS_dom"/>
</dbReference>
<comment type="subcellular location">
    <subcellularLocation>
        <location evidence="1">Membrane</location>
        <topology evidence="1">Multi-pass membrane protein</topology>
    </subcellularLocation>
</comment>
<feature type="transmembrane region" description="Helical" evidence="7">
    <location>
        <begin position="97"/>
        <end position="121"/>
    </location>
</feature>
<dbReference type="InterPro" id="IPR050930">
    <property type="entry name" value="MFS_Vesicular_Transporter"/>
</dbReference>
<comment type="caution">
    <text evidence="9">The sequence shown here is derived from an EMBL/GenBank/DDBJ whole genome shotgun (WGS) entry which is preliminary data.</text>
</comment>
<name>A0A9Q0M1E1_BLOTA</name>
<evidence type="ECO:0000256" key="3">
    <source>
        <dbReference type="ARBA" id="ARBA00022692"/>
    </source>
</evidence>
<feature type="transmembrane region" description="Helical" evidence="7">
    <location>
        <begin position="221"/>
        <end position="240"/>
    </location>
</feature>
<feature type="transmembrane region" description="Helical" evidence="7">
    <location>
        <begin position="194"/>
        <end position="215"/>
    </location>
</feature>
<reference evidence="9" key="1">
    <citation type="submission" date="2022-12" db="EMBL/GenBank/DDBJ databases">
        <title>Genome assemblies of Blomia tropicalis.</title>
        <authorList>
            <person name="Cui Y."/>
        </authorList>
    </citation>
    <scope>NUCLEOTIDE SEQUENCE</scope>
    <source>
        <tissue evidence="9">Adult mites</tissue>
    </source>
</reference>
<dbReference type="Proteomes" id="UP001142055">
    <property type="component" value="Chromosome 3"/>
</dbReference>
<dbReference type="Gene3D" id="1.20.1250.20">
    <property type="entry name" value="MFS general substrate transporter like domains"/>
    <property type="match status" value="2"/>
</dbReference>
<feature type="transmembrane region" description="Helical" evidence="7">
    <location>
        <begin position="451"/>
        <end position="473"/>
    </location>
</feature>
<dbReference type="SUPFAM" id="SSF103473">
    <property type="entry name" value="MFS general substrate transporter"/>
    <property type="match status" value="1"/>
</dbReference>
<dbReference type="GO" id="GO:0016020">
    <property type="term" value="C:membrane"/>
    <property type="evidence" value="ECO:0007669"/>
    <property type="project" value="UniProtKB-SubCell"/>
</dbReference>
<feature type="transmembrane region" description="Helical" evidence="7">
    <location>
        <begin position="128"/>
        <end position="150"/>
    </location>
</feature>
<dbReference type="InterPro" id="IPR011701">
    <property type="entry name" value="MFS"/>
</dbReference>
<keyword evidence="4 7" id="KW-1133">Transmembrane helix</keyword>
<feature type="transmembrane region" description="Helical" evidence="7">
    <location>
        <begin position="62"/>
        <end position="85"/>
    </location>
</feature>
<keyword evidence="10" id="KW-1185">Reference proteome</keyword>
<feature type="transmembrane region" description="Helical" evidence="7">
    <location>
        <begin position="409"/>
        <end position="430"/>
    </location>
</feature>
<evidence type="ECO:0000256" key="6">
    <source>
        <dbReference type="SAM" id="MobiDB-lite"/>
    </source>
</evidence>
<keyword evidence="3 7" id="KW-0812">Transmembrane</keyword>
<feature type="domain" description="Major facilitator superfamily (MFS) profile" evidence="8">
    <location>
        <begin position="301"/>
        <end position="519"/>
    </location>
</feature>
<evidence type="ECO:0000256" key="5">
    <source>
        <dbReference type="ARBA" id="ARBA00023136"/>
    </source>
</evidence>
<gene>
    <name evidence="9" type="ORF">RDWZM_008431</name>
</gene>
<feature type="transmembrane region" description="Helical" evidence="7">
    <location>
        <begin position="347"/>
        <end position="367"/>
    </location>
</feature>
<dbReference type="EMBL" id="JAPWDV010000003">
    <property type="protein sequence ID" value="KAJ6217274.1"/>
    <property type="molecule type" value="Genomic_DNA"/>
</dbReference>
<feature type="region of interest" description="Disordered" evidence="6">
    <location>
        <begin position="1"/>
        <end position="20"/>
    </location>
</feature>
<evidence type="ECO:0000259" key="8">
    <source>
        <dbReference type="PROSITE" id="PS50850"/>
    </source>
</evidence>
<keyword evidence="2" id="KW-0813">Transport</keyword>
<proteinExistence type="predicted"/>
<protein>
    <recommendedName>
        <fullName evidence="8">Major facilitator superfamily (MFS) profile domain-containing protein</fullName>
    </recommendedName>
</protein>
<dbReference type="PANTHER" id="PTHR23506:SF26">
    <property type="entry name" value="MFS-TYPE TRANSPORTER SLC18B1"/>
    <property type="match status" value="1"/>
</dbReference>
<organism evidence="9 10">
    <name type="scientific">Blomia tropicalis</name>
    <name type="common">Mite</name>
    <dbReference type="NCBI Taxonomy" id="40697"/>
    <lineage>
        <taxon>Eukaryota</taxon>
        <taxon>Metazoa</taxon>
        <taxon>Ecdysozoa</taxon>
        <taxon>Arthropoda</taxon>
        <taxon>Chelicerata</taxon>
        <taxon>Arachnida</taxon>
        <taxon>Acari</taxon>
        <taxon>Acariformes</taxon>
        <taxon>Sarcoptiformes</taxon>
        <taxon>Astigmata</taxon>
        <taxon>Glycyphagoidea</taxon>
        <taxon>Echimyopodidae</taxon>
        <taxon>Blomia</taxon>
    </lineage>
</organism>
<accession>A0A9Q0M1E1</accession>